<evidence type="ECO:0000256" key="4">
    <source>
        <dbReference type="ARBA" id="ARBA00022490"/>
    </source>
</evidence>
<evidence type="ECO:0000256" key="10">
    <source>
        <dbReference type="ARBA" id="ARBA00047838"/>
    </source>
</evidence>
<evidence type="ECO:0000313" key="16">
    <source>
        <dbReference type="Proteomes" id="UP000045545"/>
    </source>
</evidence>
<sequence length="201" mass="21956">MIAIIDYGMGNLASVGNAFAKLGYQAVITQDPEEILTASQVVLPGVGAFADAIKNIKNRGIDQTIFELVNRQTPLLGVCLGYQLLFTESQEDGIHRGLDVIPGTVEKIKASPGYKVPHIGWNSVATKAESRLFTGIPTGSYFYFVHSYHVVPENQEVMAATTDYGIRIVCAVEENHIMATQFHPEKSGVVGLRILRNFGEM</sequence>
<proteinExistence type="inferred from homology"/>
<comment type="function">
    <text evidence="12">IGPS catalyzes the conversion of PRFAR and glutamine to IGP, AICAR and glutamate. The HisH subunit catalyzes the hydrolysis of glutamine to glutamate and ammonia as part of the synthesis of IGP and AICAR. The resulting ammonia molecule is channeled to the active site of HisF.</text>
</comment>
<dbReference type="SUPFAM" id="SSF52317">
    <property type="entry name" value="Class I glutamine amidotransferase-like"/>
    <property type="match status" value="1"/>
</dbReference>
<dbReference type="GO" id="GO:0005737">
    <property type="term" value="C:cytoplasm"/>
    <property type="evidence" value="ECO:0007669"/>
    <property type="project" value="UniProtKB-SubCell"/>
</dbReference>
<comment type="catalytic activity">
    <reaction evidence="10 12">
        <text>5-[(5-phospho-1-deoxy-D-ribulos-1-ylimino)methylamino]-1-(5-phospho-beta-D-ribosyl)imidazole-4-carboxamide + L-glutamine = D-erythro-1-(imidazol-4-yl)glycerol 3-phosphate + 5-amino-1-(5-phospho-beta-D-ribosyl)imidazole-4-carboxamide + L-glutamate + H(+)</text>
        <dbReference type="Rhea" id="RHEA:24793"/>
        <dbReference type="ChEBI" id="CHEBI:15378"/>
        <dbReference type="ChEBI" id="CHEBI:29985"/>
        <dbReference type="ChEBI" id="CHEBI:58278"/>
        <dbReference type="ChEBI" id="CHEBI:58359"/>
        <dbReference type="ChEBI" id="CHEBI:58475"/>
        <dbReference type="ChEBI" id="CHEBI:58525"/>
        <dbReference type="EC" id="4.3.2.10"/>
    </reaction>
</comment>
<evidence type="ECO:0000256" key="3">
    <source>
        <dbReference type="ARBA" id="ARBA00011152"/>
    </source>
</evidence>
<dbReference type="RefSeq" id="WP_046499741.1">
    <property type="nucleotide sequence ID" value="NZ_CGIH01000047.1"/>
</dbReference>
<evidence type="ECO:0000256" key="13">
    <source>
        <dbReference type="PIRSR" id="PIRSR000495-1"/>
    </source>
</evidence>
<dbReference type="HAMAP" id="MF_00278">
    <property type="entry name" value="HisH"/>
    <property type="match status" value="1"/>
</dbReference>
<evidence type="ECO:0000256" key="2">
    <source>
        <dbReference type="ARBA" id="ARBA00005091"/>
    </source>
</evidence>
<keyword evidence="5 12" id="KW-0028">Amino-acid biosynthesis</keyword>
<keyword evidence="6 12" id="KW-0378">Hydrolase</keyword>
<comment type="subunit">
    <text evidence="3 12">Heterodimer of HisH and HisF.</text>
</comment>
<keyword evidence="7 12" id="KW-0315">Glutamine amidotransferase</keyword>
<evidence type="ECO:0000256" key="1">
    <source>
        <dbReference type="ARBA" id="ARBA00004496"/>
    </source>
</evidence>
<dbReference type="InterPro" id="IPR010139">
    <property type="entry name" value="Imidazole-glycPsynth_HisH"/>
</dbReference>
<comment type="pathway">
    <text evidence="2 12">Amino-acid biosynthesis; L-histidine biosynthesis; L-histidine from 5-phospho-alpha-D-ribose 1-diphosphate: step 5/9.</text>
</comment>
<dbReference type="PANTHER" id="PTHR42701">
    <property type="entry name" value="IMIDAZOLE GLYCEROL PHOSPHATE SYNTHASE SUBUNIT HISH"/>
    <property type="match status" value="1"/>
</dbReference>
<dbReference type="EC" id="3.5.1.2" evidence="12"/>
<evidence type="ECO:0000256" key="12">
    <source>
        <dbReference type="HAMAP-Rule" id="MF_00278"/>
    </source>
</evidence>
<keyword evidence="8 12" id="KW-0368">Histidine biosynthesis</keyword>
<dbReference type="PROSITE" id="PS51273">
    <property type="entry name" value="GATASE_TYPE_1"/>
    <property type="match status" value="1"/>
</dbReference>
<dbReference type="PIRSF" id="PIRSF000495">
    <property type="entry name" value="Amidotransf_hisH"/>
    <property type="match status" value="1"/>
</dbReference>
<comment type="catalytic activity">
    <reaction evidence="11 12">
        <text>L-glutamine + H2O = L-glutamate + NH4(+)</text>
        <dbReference type="Rhea" id="RHEA:15889"/>
        <dbReference type="ChEBI" id="CHEBI:15377"/>
        <dbReference type="ChEBI" id="CHEBI:28938"/>
        <dbReference type="ChEBI" id="CHEBI:29985"/>
        <dbReference type="ChEBI" id="CHEBI:58359"/>
        <dbReference type="EC" id="3.5.1.2"/>
    </reaction>
</comment>
<feature type="active site" evidence="12 13">
    <location>
        <position position="183"/>
    </location>
</feature>
<dbReference type="UniPathway" id="UPA00031">
    <property type="reaction ID" value="UER00010"/>
</dbReference>
<evidence type="ECO:0000256" key="6">
    <source>
        <dbReference type="ARBA" id="ARBA00022801"/>
    </source>
</evidence>
<dbReference type="AlphaFoldDB" id="A0A0E3W3T5"/>
<keyword evidence="16" id="KW-1185">Reference proteome</keyword>
<dbReference type="InterPro" id="IPR017926">
    <property type="entry name" value="GATASE"/>
</dbReference>
<evidence type="ECO:0000256" key="11">
    <source>
        <dbReference type="ARBA" id="ARBA00049534"/>
    </source>
</evidence>
<evidence type="ECO:0000313" key="15">
    <source>
        <dbReference type="EMBL" id="CFY03788.1"/>
    </source>
</evidence>
<dbReference type="Gene3D" id="3.40.50.880">
    <property type="match status" value="1"/>
</dbReference>
<evidence type="ECO:0000256" key="8">
    <source>
        <dbReference type="ARBA" id="ARBA00023102"/>
    </source>
</evidence>
<accession>A0A0E3W3T5</accession>
<dbReference type="Proteomes" id="UP000045545">
    <property type="component" value="Unassembled WGS sequence"/>
</dbReference>
<dbReference type="Pfam" id="PF00117">
    <property type="entry name" value="GATase"/>
    <property type="match status" value="1"/>
</dbReference>
<keyword evidence="4 12" id="KW-0963">Cytoplasm</keyword>
<dbReference type="PANTHER" id="PTHR42701:SF1">
    <property type="entry name" value="IMIDAZOLE GLYCEROL PHOSPHATE SYNTHASE SUBUNIT HISH"/>
    <property type="match status" value="1"/>
</dbReference>
<dbReference type="GO" id="GO:0000107">
    <property type="term" value="F:imidazoleglycerol-phosphate synthase activity"/>
    <property type="evidence" value="ECO:0007669"/>
    <property type="project" value="UniProtKB-UniRule"/>
</dbReference>
<dbReference type="InterPro" id="IPR029062">
    <property type="entry name" value="Class_I_gatase-like"/>
</dbReference>
<feature type="active site" description="Nucleophile" evidence="12 13">
    <location>
        <position position="79"/>
    </location>
</feature>
<reference evidence="15 16" key="1">
    <citation type="submission" date="2015-03" db="EMBL/GenBank/DDBJ databases">
        <authorList>
            <person name="Murphy D."/>
        </authorList>
    </citation>
    <scope>NUCLEOTIDE SEQUENCE [LARGE SCALE GENOMIC DNA]</scope>
    <source>
        <strain evidence="15 16">OL-4</strain>
    </source>
</reference>
<dbReference type="GO" id="GO:0004359">
    <property type="term" value="F:glutaminase activity"/>
    <property type="evidence" value="ECO:0007669"/>
    <property type="project" value="UniProtKB-EC"/>
</dbReference>
<evidence type="ECO:0000256" key="5">
    <source>
        <dbReference type="ARBA" id="ARBA00022605"/>
    </source>
</evidence>
<dbReference type="CDD" id="cd01748">
    <property type="entry name" value="GATase1_IGP_Synthase"/>
    <property type="match status" value="1"/>
</dbReference>
<evidence type="ECO:0000259" key="14">
    <source>
        <dbReference type="Pfam" id="PF00117"/>
    </source>
</evidence>
<gene>
    <name evidence="12" type="primary">hisH</name>
    <name evidence="15" type="ORF">2626</name>
</gene>
<dbReference type="GO" id="GO:0016829">
    <property type="term" value="F:lyase activity"/>
    <property type="evidence" value="ECO:0007669"/>
    <property type="project" value="UniProtKB-KW"/>
</dbReference>
<dbReference type="NCBIfam" id="TIGR01855">
    <property type="entry name" value="IMP_synth_hisH"/>
    <property type="match status" value="1"/>
</dbReference>
<dbReference type="EMBL" id="CGIH01000047">
    <property type="protein sequence ID" value="CFY03788.1"/>
    <property type="molecule type" value="Genomic_DNA"/>
</dbReference>
<dbReference type="FunFam" id="3.40.50.880:FF:000009">
    <property type="entry name" value="Imidazole glycerol phosphate synthase subunit HisH"/>
    <property type="match status" value="1"/>
</dbReference>
<dbReference type="STRING" id="690567.2626"/>
<dbReference type="GO" id="GO:0000105">
    <property type="term" value="P:L-histidine biosynthetic process"/>
    <property type="evidence" value="ECO:0007669"/>
    <property type="project" value="UniProtKB-UniRule"/>
</dbReference>
<organism evidence="15 16">
    <name type="scientific">Syntrophomonas zehnderi OL-4</name>
    <dbReference type="NCBI Taxonomy" id="690567"/>
    <lineage>
        <taxon>Bacteria</taxon>
        <taxon>Bacillati</taxon>
        <taxon>Bacillota</taxon>
        <taxon>Clostridia</taxon>
        <taxon>Eubacteriales</taxon>
        <taxon>Syntrophomonadaceae</taxon>
        <taxon>Syntrophomonas</taxon>
    </lineage>
</organism>
<evidence type="ECO:0000256" key="7">
    <source>
        <dbReference type="ARBA" id="ARBA00022962"/>
    </source>
</evidence>
<name>A0A0E3W3T5_9FIRM</name>
<evidence type="ECO:0000256" key="9">
    <source>
        <dbReference type="ARBA" id="ARBA00023239"/>
    </source>
</evidence>
<protein>
    <recommendedName>
        <fullName evidence="12">Imidazole glycerol phosphate synthase subunit HisH</fullName>
        <ecNumber evidence="12">4.3.2.10</ecNumber>
    </recommendedName>
    <alternativeName>
        <fullName evidence="12">IGP synthase glutaminase subunit</fullName>
        <ecNumber evidence="12">3.5.1.2</ecNumber>
    </alternativeName>
    <alternativeName>
        <fullName evidence="12">IGP synthase subunit HisH</fullName>
    </alternativeName>
    <alternativeName>
        <fullName evidence="12">ImGP synthase subunit HisH</fullName>
        <shortName evidence="12">IGPS subunit HisH</shortName>
    </alternativeName>
</protein>
<comment type="subcellular location">
    <subcellularLocation>
        <location evidence="1 12">Cytoplasm</location>
    </subcellularLocation>
</comment>
<keyword evidence="15" id="KW-0808">Transferase</keyword>
<dbReference type="OrthoDB" id="9807137at2"/>
<feature type="active site" evidence="12 13">
    <location>
        <position position="185"/>
    </location>
</feature>
<dbReference type="EC" id="4.3.2.10" evidence="12"/>
<feature type="domain" description="Glutamine amidotransferase" evidence="14">
    <location>
        <begin position="4"/>
        <end position="198"/>
    </location>
</feature>
<keyword evidence="9 12" id="KW-0456">Lyase</keyword>